<protein>
    <submittedName>
        <fullName evidence="1">Uncharacterized protein</fullName>
    </submittedName>
</protein>
<accession>C0NM98</accession>
<organism evidence="1 2">
    <name type="scientific">Ajellomyces capsulatus (strain G186AR / H82 / ATCC MYA-2454 / RMSCC 2432)</name>
    <name type="common">Darling's disease fungus</name>
    <name type="synonym">Histoplasma capsulatum</name>
    <dbReference type="NCBI Taxonomy" id="447093"/>
    <lineage>
        <taxon>Eukaryota</taxon>
        <taxon>Fungi</taxon>
        <taxon>Dikarya</taxon>
        <taxon>Ascomycota</taxon>
        <taxon>Pezizomycotina</taxon>
        <taxon>Eurotiomycetes</taxon>
        <taxon>Eurotiomycetidae</taxon>
        <taxon>Onygenales</taxon>
        <taxon>Ajellomycetaceae</taxon>
        <taxon>Histoplasma</taxon>
    </lineage>
</organism>
<dbReference type="EMBL" id="GG663367">
    <property type="protein sequence ID" value="EEH07749.1"/>
    <property type="molecule type" value="Genomic_DNA"/>
</dbReference>
<sequence length="104" mass="11544">MLSDGVAVDVPSWPRASHLRWYYRGHLLPKRQQLCSTHSINLIDHSVRRVLADVARPSSAGTPYTTTIPDILVAVGLGYEVLFVDELIASGIYKWLNIRTIASG</sequence>
<gene>
    <name evidence="1" type="ORF">HCBG_04628</name>
</gene>
<name>C0NM98_AJECG</name>
<proteinExistence type="predicted"/>
<dbReference type="AlphaFoldDB" id="C0NM98"/>
<evidence type="ECO:0000313" key="1">
    <source>
        <dbReference type="EMBL" id="EEH07749.1"/>
    </source>
</evidence>
<dbReference type="RefSeq" id="XP_045288230.1">
    <property type="nucleotide sequence ID" value="XM_045431677.1"/>
</dbReference>
<dbReference type="HOGENOM" id="CLU_2249311_0_0_1"/>
<dbReference type="InParanoid" id="C0NM98"/>
<reference evidence="1" key="1">
    <citation type="submission" date="2009-02" db="EMBL/GenBank/DDBJ databases">
        <title>The Genome Sequence of Ajellomyces capsulatus strain G186AR.</title>
        <authorList>
            <consortium name="The Broad Institute Genome Sequencing Platform"/>
            <person name="Champion M."/>
            <person name="Cuomo C."/>
            <person name="Ma L.-J."/>
            <person name="Henn M.R."/>
            <person name="Sil A."/>
            <person name="Goldman B."/>
            <person name="Young S.K."/>
            <person name="Kodira C.D."/>
            <person name="Zeng Q."/>
            <person name="Koehrsen M."/>
            <person name="Alvarado L."/>
            <person name="Berlin A."/>
            <person name="Borenstein D."/>
            <person name="Chen Z."/>
            <person name="Engels R."/>
            <person name="Freedman E."/>
            <person name="Gellesch M."/>
            <person name="Goldberg J."/>
            <person name="Griggs A."/>
            <person name="Gujja S."/>
            <person name="Heiman D."/>
            <person name="Hepburn T."/>
            <person name="Howarth C."/>
            <person name="Jen D."/>
            <person name="Larson L."/>
            <person name="Lewis B."/>
            <person name="Mehta T."/>
            <person name="Park D."/>
            <person name="Pearson M."/>
            <person name="Roberts A."/>
            <person name="Saif S."/>
            <person name="Shea T."/>
            <person name="Shenoy N."/>
            <person name="Sisk P."/>
            <person name="Stolte C."/>
            <person name="Sykes S."/>
            <person name="Walk T."/>
            <person name="White J."/>
            <person name="Yandava C."/>
            <person name="Klein B."/>
            <person name="McEwen J.G."/>
            <person name="Puccia R."/>
            <person name="Goldman G.H."/>
            <person name="Felipe M.S."/>
            <person name="Nino-Vega G."/>
            <person name="San-Blas G."/>
            <person name="Taylor J."/>
            <person name="Mendoza L."/>
            <person name="Galagan J."/>
            <person name="Nusbaum C."/>
            <person name="Birren B."/>
        </authorList>
    </citation>
    <scope>NUCLEOTIDE SEQUENCE</scope>
    <source>
        <strain evidence="1">G186AR</strain>
    </source>
</reference>
<evidence type="ECO:0000313" key="2">
    <source>
        <dbReference type="Proteomes" id="UP000001631"/>
    </source>
</evidence>
<dbReference type="Proteomes" id="UP000001631">
    <property type="component" value="Unassembled WGS sequence"/>
</dbReference>
<keyword evidence="2" id="KW-1185">Reference proteome</keyword>
<dbReference type="GeneID" id="69037644"/>